<reference evidence="5 6" key="1">
    <citation type="journal article" date="2017" name="Int. J. Syst. Evol. Microbiol.">
        <title>Bacillus mangrovi sp. nov., isolated from a sediment sample from a mangrove forest.</title>
        <authorList>
            <person name="Gupta V."/>
            <person name="Singh P.K."/>
            <person name="Korpole S."/>
            <person name="Tanuku N.R.S."/>
            <person name="Pinnaka A.K."/>
        </authorList>
    </citation>
    <scope>NUCLEOTIDE SEQUENCE [LARGE SCALE GENOMIC DNA]</scope>
    <source>
        <strain evidence="5 6">KCTC 33872</strain>
    </source>
</reference>
<dbReference type="SUPFAM" id="SSF47413">
    <property type="entry name" value="lambda repressor-like DNA-binding domains"/>
    <property type="match status" value="1"/>
</dbReference>
<dbReference type="InterPro" id="IPR025194">
    <property type="entry name" value="RodZ-like_C"/>
</dbReference>
<evidence type="ECO:0000256" key="3">
    <source>
        <dbReference type="SAM" id="Phobius"/>
    </source>
</evidence>
<dbReference type="CDD" id="cd00093">
    <property type="entry name" value="HTH_XRE"/>
    <property type="match status" value="1"/>
</dbReference>
<keyword evidence="3" id="KW-0812">Transmembrane</keyword>
<dbReference type="Pfam" id="PF13464">
    <property type="entry name" value="RodZ_C"/>
    <property type="match status" value="1"/>
</dbReference>
<feature type="coiled-coil region" evidence="1">
    <location>
        <begin position="4"/>
        <end position="31"/>
    </location>
</feature>
<feature type="compositionally biased region" description="Polar residues" evidence="2">
    <location>
        <begin position="196"/>
        <end position="205"/>
    </location>
</feature>
<protein>
    <submittedName>
        <fullName evidence="5">DUF4115 domain-containing protein</fullName>
    </submittedName>
</protein>
<dbReference type="InterPro" id="IPR010982">
    <property type="entry name" value="Lambda_DNA-bd_dom_sf"/>
</dbReference>
<feature type="transmembrane region" description="Helical" evidence="3">
    <location>
        <begin position="111"/>
        <end position="132"/>
    </location>
</feature>
<dbReference type="GO" id="GO:0003677">
    <property type="term" value="F:DNA binding"/>
    <property type="evidence" value="ECO:0007669"/>
    <property type="project" value="InterPro"/>
</dbReference>
<evidence type="ECO:0000313" key="5">
    <source>
        <dbReference type="EMBL" id="MTH51786.1"/>
    </source>
</evidence>
<comment type="caution">
    <text evidence="5">The sequence shown here is derived from an EMBL/GenBank/DDBJ whole genome shotgun (WGS) entry which is preliminary data.</text>
</comment>
<gene>
    <name evidence="5" type="ORF">GKZ89_00095</name>
</gene>
<accession>A0A7X2S2U4</accession>
<organism evidence="5 6">
    <name type="scientific">Metabacillus mangrovi</name>
    <dbReference type="NCBI Taxonomy" id="1491830"/>
    <lineage>
        <taxon>Bacteria</taxon>
        <taxon>Bacillati</taxon>
        <taxon>Bacillota</taxon>
        <taxon>Bacilli</taxon>
        <taxon>Bacillales</taxon>
        <taxon>Bacillaceae</taxon>
        <taxon>Metabacillus</taxon>
    </lineage>
</organism>
<keyword evidence="1" id="KW-0175">Coiled coil</keyword>
<keyword evidence="3" id="KW-1133">Transmembrane helix</keyword>
<keyword evidence="6" id="KW-1185">Reference proteome</keyword>
<keyword evidence="3" id="KW-0472">Membrane</keyword>
<dbReference type="SMART" id="SM00530">
    <property type="entry name" value="HTH_XRE"/>
    <property type="match status" value="1"/>
</dbReference>
<evidence type="ECO:0000256" key="2">
    <source>
        <dbReference type="SAM" id="MobiDB-lite"/>
    </source>
</evidence>
<sequence length="299" mass="32836">MLCLSELGNRLKQAREEKQLTLDDLQSLTKIQKRYLIGIEEGNYKIMPGKFYVRAFIKQYAEAVGLDPDELFEQYRSDVPDNGHDEELPGQLSRVQSQRELPETASKAIDLLPKLIVIVLIIAAAVVLWIIGQNFTGAEKPKTSQPEAESIGSEVKMDDSLKETENDKEEEKPAQDPPAEKAEPPKEEKPAVSVSGKATGSGTSEYTVTGADQLQIELTGKGSAWISVTSGKQSLYTGTLKKGTTEKVNAGSLKEARIRIGNTTNTDIKVNGQPLKYVIQPSERMTQTITLTKSEKPSS</sequence>
<feature type="region of interest" description="Disordered" evidence="2">
    <location>
        <begin position="138"/>
        <end position="205"/>
    </location>
</feature>
<name>A0A7X2S2U4_9BACI</name>
<dbReference type="EMBL" id="WMIB01000001">
    <property type="protein sequence ID" value="MTH51786.1"/>
    <property type="molecule type" value="Genomic_DNA"/>
</dbReference>
<evidence type="ECO:0000313" key="6">
    <source>
        <dbReference type="Proteomes" id="UP000434639"/>
    </source>
</evidence>
<dbReference type="PANTHER" id="PTHR34475">
    <property type="match status" value="1"/>
</dbReference>
<feature type="domain" description="HTH cro/C1-type" evidence="4">
    <location>
        <begin position="11"/>
        <end position="71"/>
    </location>
</feature>
<evidence type="ECO:0000256" key="1">
    <source>
        <dbReference type="SAM" id="Coils"/>
    </source>
</evidence>
<dbReference type="Proteomes" id="UP000434639">
    <property type="component" value="Unassembled WGS sequence"/>
</dbReference>
<dbReference type="Gene3D" id="1.10.260.40">
    <property type="entry name" value="lambda repressor-like DNA-binding domains"/>
    <property type="match status" value="1"/>
</dbReference>
<proteinExistence type="predicted"/>
<dbReference type="InterPro" id="IPR050400">
    <property type="entry name" value="Bact_Cytoskel_RodZ"/>
</dbReference>
<evidence type="ECO:0000259" key="4">
    <source>
        <dbReference type="PROSITE" id="PS50943"/>
    </source>
</evidence>
<dbReference type="PANTHER" id="PTHR34475:SF1">
    <property type="entry name" value="CYTOSKELETON PROTEIN RODZ"/>
    <property type="match status" value="1"/>
</dbReference>
<feature type="compositionally biased region" description="Basic and acidic residues" evidence="2">
    <location>
        <begin position="155"/>
        <end position="190"/>
    </location>
</feature>
<dbReference type="AlphaFoldDB" id="A0A7X2S2U4"/>
<dbReference type="InterPro" id="IPR001387">
    <property type="entry name" value="Cro/C1-type_HTH"/>
</dbReference>
<dbReference type="Pfam" id="PF13413">
    <property type="entry name" value="HTH_25"/>
    <property type="match status" value="1"/>
</dbReference>
<dbReference type="PROSITE" id="PS50943">
    <property type="entry name" value="HTH_CROC1"/>
    <property type="match status" value="1"/>
</dbReference>